<keyword evidence="5" id="KW-1185">Reference proteome</keyword>
<comment type="catalytic activity">
    <reaction evidence="3">
        <text>2,5-dichlorocyclohexa-2,5-dien-1,4-diol + NAD(+) = 2,5-dichlorohydroquinone + NADH + H(+)</text>
        <dbReference type="Rhea" id="RHEA:15741"/>
        <dbReference type="ChEBI" id="CHEBI:15378"/>
        <dbReference type="ChEBI" id="CHEBI:27545"/>
        <dbReference type="ChEBI" id="CHEBI:28975"/>
        <dbReference type="ChEBI" id="CHEBI:57540"/>
        <dbReference type="ChEBI" id="CHEBI:57945"/>
    </reaction>
</comment>
<organism evidence="4 5">
    <name type="scientific">Sphingobium wenxiniae (strain DSM 21828 / CGMCC 1.7748 / JZ-1)</name>
    <dbReference type="NCBI Taxonomy" id="595605"/>
    <lineage>
        <taxon>Bacteria</taxon>
        <taxon>Pseudomonadati</taxon>
        <taxon>Pseudomonadota</taxon>
        <taxon>Alphaproteobacteria</taxon>
        <taxon>Sphingomonadales</taxon>
        <taxon>Sphingomonadaceae</taxon>
        <taxon>Sphingobium</taxon>
    </lineage>
</organism>
<comment type="caution">
    <text evidence="4">The sequence shown here is derived from an EMBL/GenBank/DDBJ whole genome shotgun (WGS) entry which is preliminary data.</text>
</comment>
<dbReference type="SUPFAM" id="SSF51735">
    <property type="entry name" value="NAD(P)-binding Rossmann-fold domains"/>
    <property type="match status" value="1"/>
</dbReference>
<evidence type="ECO:0000256" key="2">
    <source>
        <dbReference type="ARBA" id="ARBA00023002"/>
    </source>
</evidence>
<dbReference type="Gene3D" id="3.40.50.720">
    <property type="entry name" value="NAD(P)-binding Rossmann-like Domain"/>
    <property type="match status" value="1"/>
</dbReference>
<dbReference type="InterPro" id="IPR002347">
    <property type="entry name" value="SDR_fam"/>
</dbReference>
<dbReference type="NCBIfam" id="NF005559">
    <property type="entry name" value="PRK07231.1"/>
    <property type="match status" value="1"/>
</dbReference>
<reference evidence="4 5" key="1">
    <citation type="journal article" date="2015" name="Stand. Genomic Sci.">
        <title>Genomic Encyclopedia of Bacterial and Archaeal Type Strains, Phase III: the genomes of soil and plant-associated and newly described type strains.</title>
        <authorList>
            <person name="Whitman W.B."/>
            <person name="Woyke T."/>
            <person name="Klenk H.P."/>
            <person name="Zhou Y."/>
            <person name="Lilburn T.G."/>
            <person name="Beck B.J."/>
            <person name="De Vos P."/>
            <person name="Vandamme P."/>
            <person name="Eisen J.A."/>
            <person name="Garrity G."/>
            <person name="Hugenholtz P."/>
            <person name="Kyrpides N.C."/>
        </authorList>
    </citation>
    <scope>NUCLEOTIDE SEQUENCE [LARGE SCALE GENOMIC DNA]</scope>
    <source>
        <strain evidence="4 5">CGMCC 1.7748</strain>
    </source>
</reference>
<dbReference type="RefSeq" id="WP_031292142.1">
    <property type="nucleotide sequence ID" value="NZ_JACIIY010000054.1"/>
</dbReference>
<dbReference type="PANTHER" id="PTHR24321">
    <property type="entry name" value="DEHYDROGENASES, SHORT CHAIN"/>
    <property type="match status" value="1"/>
</dbReference>
<evidence type="ECO:0000313" key="4">
    <source>
        <dbReference type="EMBL" id="TWH87545.1"/>
    </source>
</evidence>
<evidence type="ECO:0000313" key="5">
    <source>
        <dbReference type="Proteomes" id="UP000316624"/>
    </source>
</evidence>
<dbReference type="FunFam" id="3.40.50.720:FF:000084">
    <property type="entry name" value="Short-chain dehydrogenase reductase"/>
    <property type="match status" value="1"/>
</dbReference>
<dbReference type="PRINTS" id="PR00081">
    <property type="entry name" value="GDHRDH"/>
</dbReference>
<gene>
    <name evidence="4" type="ORF">IQ35_03963</name>
</gene>
<evidence type="ECO:0000256" key="1">
    <source>
        <dbReference type="ARBA" id="ARBA00006484"/>
    </source>
</evidence>
<comment type="similarity">
    <text evidence="1">Belongs to the short-chain dehydrogenases/reductases (SDR) family.</text>
</comment>
<protein>
    <submittedName>
        <fullName evidence="4">NAD(P)-dependent dehydrogenase (Short-subunit alcohol dehydrogenase family)</fullName>
    </submittedName>
</protein>
<dbReference type="Proteomes" id="UP000316624">
    <property type="component" value="Unassembled WGS sequence"/>
</dbReference>
<sequence>MKLEGKTALVTGATQGIGMHIVQRLAEEGASVAFTGRSNDKGLEVQERFRSQGLNATYIRSDVSIEEQVREAVETTVKTFGGLDILVNNAAATDIAGSGRQDSHVDELPTEIWDQTFKVAAYGTFWTSKYSIPHMRKAGGGSIVNITAASSTRAITGRPSYQASKGAVNALTRQLAIDYAPEAIRCNAVVVGFINTGEQGMRMLLKNENFISQIRKTIPTPRLGDPRDIANAVLFFASDESVYVTGTMLPVDGGLTARLGIPDTSSKDVLNPS</sequence>
<dbReference type="CDD" id="cd05233">
    <property type="entry name" value="SDR_c"/>
    <property type="match status" value="1"/>
</dbReference>
<dbReference type="GO" id="GO:0016491">
    <property type="term" value="F:oxidoreductase activity"/>
    <property type="evidence" value="ECO:0007669"/>
    <property type="project" value="UniProtKB-KW"/>
</dbReference>
<evidence type="ECO:0000256" key="3">
    <source>
        <dbReference type="ARBA" id="ARBA00051383"/>
    </source>
</evidence>
<proteinExistence type="inferred from homology"/>
<name>A0A562JX38_SPHWJ</name>
<dbReference type="InterPro" id="IPR036291">
    <property type="entry name" value="NAD(P)-bd_dom_sf"/>
</dbReference>
<dbReference type="PRINTS" id="PR00080">
    <property type="entry name" value="SDRFAMILY"/>
</dbReference>
<keyword evidence="2" id="KW-0560">Oxidoreductase</keyword>
<dbReference type="PANTHER" id="PTHR24321:SF8">
    <property type="entry name" value="ESTRADIOL 17-BETA-DEHYDROGENASE 8-RELATED"/>
    <property type="match status" value="1"/>
</dbReference>
<accession>A0A562JX38</accession>
<dbReference type="Pfam" id="PF13561">
    <property type="entry name" value="adh_short_C2"/>
    <property type="match status" value="1"/>
</dbReference>
<dbReference type="AlphaFoldDB" id="A0A562JX38"/>
<dbReference type="EMBL" id="VLKK01000040">
    <property type="protein sequence ID" value="TWH87545.1"/>
    <property type="molecule type" value="Genomic_DNA"/>
</dbReference>